<dbReference type="EMBL" id="JH001392">
    <property type="protein sequence ID" value="EGW13857.1"/>
    <property type="molecule type" value="Genomic_DNA"/>
</dbReference>
<proteinExistence type="predicted"/>
<protein>
    <submittedName>
        <fullName evidence="2">Uncharacterized protein</fullName>
    </submittedName>
</protein>
<organism evidence="2 3">
    <name type="scientific">Cricetulus griseus</name>
    <name type="common">Chinese hamster</name>
    <name type="synonym">Cricetulus barabensis griseus</name>
    <dbReference type="NCBI Taxonomy" id="10029"/>
    <lineage>
        <taxon>Eukaryota</taxon>
        <taxon>Metazoa</taxon>
        <taxon>Chordata</taxon>
        <taxon>Craniata</taxon>
        <taxon>Vertebrata</taxon>
        <taxon>Euteleostomi</taxon>
        <taxon>Mammalia</taxon>
        <taxon>Eutheria</taxon>
        <taxon>Euarchontoglires</taxon>
        <taxon>Glires</taxon>
        <taxon>Rodentia</taxon>
        <taxon>Myomorpha</taxon>
        <taxon>Muroidea</taxon>
        <taxon>Cricetidae</taxon>
        <taxon>Cricetinae</taxon>
        <taxon>Cricetulus</taxon>
    </lineage>
</organism>
<dbReference type="InParanoid" id="G3I6T5"/>
<dbReference type="AlphaFoldDB" id="G3I6T5"/>
<evidence type="ECO:0000256" key="1">
    <source>
        <dbReference type="SAM" id="MobiDB-lite"/>
    </source>
</evidence>
<feature type="region of interest" description="Disordered" evidence="1">
    <location>
        <begin position="13"/>
        <end position="58"/>
    </location>
</feature>
<evidence type="ECO:0000313" key="2">
    <source>
        <dbReference type="EMBL" id="EGW13857.1"/>
    </source>
</evidence>
<gene>
    <name evidence="2" type="ORF">I79_019213</name>
</gene>
<sequence length="58" mass="6131">MCTNVTNCDNAVETCDPGRESSEACPHKSGDRHGVGRVGTAQRGDGQAKDRLALGNMR</sequence>
<evidence type="ECO:0000313" key="3">
    <source>
        <dbReference type="Proteomes" id="UP000001075"/>
    </source>
</evidence>
<feature type="compositionally biased region" description="Basic and acidic residues" evidence="1">
    <location>
        <begin position="16"/>
        <end position="34"/>
    </location>
</feature>
<name>G3I6T5_CRIGR</name>
<accession>G3I6T5</accession>
<dbReference type="Proteomes" id="UP000001075">
    <property type="component" value="Unassembled WGS sequence"/>
</dbReference>
<reference evidence="3" key="1">
    <citation type="journal article" date="2011" name="Nat. Biotechnol.">
        <title>The genomic sequence of the Chinese hamster ovary (CHO)-K1 cell line.</title>
        <authorList>
            <person name="Xu X."/>
            <person name="Nagarajan H."/>
            <person name="Lewis N.E."/>
            <person name="Pan S."/>
            <person name="Cai Z."/>
            <person name="Liu X."/>
            <person name="Chen W."/>
            <person name="Xie M."/>
            <person name="Wang W."/>
            <person name="Hammond S."/>
            <person name="Andersen M.R."/>
            <person name="Neff N."/>
            <person name="Passarelli B."/>
            <person name="Koh W."/>
            <person name="Fan H.C."/>
            <person name="Wang J."/>
            <person name="Gui Y."/>
            <person name="Lee K.H."/>
            <person name="Betenbaugh M.J."/>
            <person name="Quake S.R."/>
            <person name="Famili I."/>
            <person name="Palsson B.O."/>
            <person name="Wang J."/>
        </authorList>
    </citation>
    <scope>NUCLEOTIDE SEQUENCE [LARGE SCALE GENOMIC DNA]</scope>
    <source>
        <strain evidence="3">CHO K1 cell line</strain>
    </source>
</reference>